<dbReference type="Proteomes" id="UP000645966">
    <property type="component" value="Unassembled WGS sequence"/>
</dbReference>
<reference evidence="3" key="1">
    <citation type="submission" date="2020-12" db="EMBL/GenBank/DDBJ databases">
        <title>Genome public.</title>
        <authorList>
            <person name="Sun Q."/>
        </authorList>
    </citation>
    <scope>NUCLEOTIDE SEQUENCE</scope>
    <source>
        <strain evidence="3">CCM 8863</strain>
    </source>
</reference>
<evidence type="ECO:0000259" key="2">
    <source>
        <dbReference type="Pfam" id="PF13462"/>
    </source>
</evidence>
<dbReference type="EMBL" id="JAEIOS010000010">
    <property type="protein sequence ID" value="MBI8988776.1"/>
    <property type="molecule type" value="Genomic_DNA"/>
</dbReference>
<evidence type="ECO:0000313" key="3">
    <source>
        <dbReference type="EMBL" id="MBI8988776.1"/>
    </source>
</evidence>
<dbReference type="CDD" id="cd02972">
    <property type="entry name" value="DsbA_family"/>
    <property type="match status" value="1"/>
</dbReference>
<feature type="domain" description="Thioredoxin-like fold" evidence="2">
    <location>
        <begin position="93"/>
        <end position="246"/>
    </location>
</feature>
<dbReference type="InterPro" id="IPR036249">
    <property type="entry name" value="Thioredoxin-like_sf"/>
</dbReference>
<comment type="caution">
    <text evidence="3">The sequence shown here is derived from an EMBL/GenBank/DDBJ whole genome shotgun (WGS) entry which is preliminary data.</text>
</comment>
<keyword evidence="4" id="KW-1185">Reference proteome</keyword>
<dbReference type="Gene3D" id="3.40.30.10">
    <property type="entry name" value="Glutaredoxin"/>
    <property type="match status" value="1"/>
</dbReference>
<dbReference type="InterPro" id="IPR012336">
    <property type="entry name" value="Thioredoxin-like_fold"/>
</dbReference>
<dbReference type="RefSeq" id="WP_198737812.1">
    <property type="nucleotide sequence ID" value="NZ_JAEIOS010000010.1"/>
</dbReference>
<gene>
    <name evidence="3" type="ORF">JDV75_03245</name>
</gene>
<evidence type="ECO:0000313" key="4">
    <source>
        <dbReference type="Proteomes" id="UP000645966"/>
    </source>
</evidence>
<keyword evidence="1" id="KW-0472">Membrane</keyword>
<accession>A0A934M496</accession>
<name>A0A934M496_9CORY</name>
<protein>
    <submittedName>
        <fullName evidence="3">Thioredoxin domain-containing protein</fullName>
    </submittedName>
</protein>
<dbReference type="AlphaFoldDB" id="A0A934M496"/>
<proteinExistence type="predicted"/>
<dbReference type="Pfam" id="PF13462">
    <property type="entry name" value="Thioredoxin_4"/>
    <property type="match status" value="1"/>
</dbReference>
<sequence>MSTKIKSPNEKGHGFLWALAAVLVVAAIVIGYIITSGDGKTPASSSTSANGTDAVETEAVEIEPGNTEAVEFNIEHRDGYVRLSADSADGDTPVVDLYEDYSCPHCSELAEATDGEMKDAVTAGKLIVNIHPLNFVAGGDDGHSTISGTAAMIVADSGDAKLYWNYRKALLENQRKIFDKWNYVTLADAAKRLGADEELADKILAGEGQDEFEKIASANADKLKEQTGTVSSPRIVRDGKDVDLKNWVDTVTK</sequence>
<dbReference type="SUPFAM" id="SSF52833">
    <property type="entry name" value="Thioredoxin-like"/>
    <property type="match status" value="1"/>
</dbReference>
<keyword evidence="1" id="KW-0812">Transmembrane</keyword>
<feature type="transmembrane region" description="Helical" evidence="1">
    <location>
        <begin position="12"/>
        <end position="34"/>
    </location>
</feature>
<keyword evidence="1" id="KW-1133">Transmembrane helix</keyword>
<evidence type="ECO:0000256" key="1">
    <source>
        <dbReference type="SAM" id="Phobius"/>
    </source>
</evidence>
<organism evidence="3 4">
    <name type="scientific">Corynebacterium meridianum</name>
    <dbReference type="NCBI Taxonomy" id="2765363"/>
    <lineage>
        <taxon>Bacteria</taxon>
        <taxon>Bacillati</taxon>
        <taxon>Actinomycetota</taxon>
        <taxon>Actinomycetes</taxon>
        <taxon>Mycobacteriales</taxon>
        <taxon>Corynebacteriaceae</taxon>
        <taxon>Corynebacterium</taxon>
    </lineage>
</organism>